<proteinExistence type="predicted"/>
<accession>A0A0A9GGR6</accession>
<reference evidence="1" key="1">
    <citation type="submission" date="2014-09" db="EMBL/GenBank/DDBJ databases">
        <authorList>
            <person name="Magalhaes I.L.F."/>
            <person name="Oliveira U."/>
            <person name="Santos F.R."/>
            <person name="Vidigal T.H.D.A."/>
            <person name="Brescovit A.D."/>
            <person name="Santos A.J."/>
        </authorList>
    </citation>
    <scope>NUCLEOTIDE SEQUENCE</scope>
    <source>
        <tissue evidence="1">Shoot tissue taken approximately 20 cm above the soil surface</tissue>
    </source>
</reference>
<dbReference type="AlphaFoldDB" id="A0A0A9GGR6"/>
<name>A0A0A9GGR6_ARUDO</name>
<protein>
    <submittedName>
        <fullName evidence="1">Uncharacterized protein</fullName>
    </submittedName>
</protein>
<sequence length="85" mass="10016">MQLANFFLKSNATALESFTKVENKRETTVANDRLNLRLAQKSPLINRFNRGIEQICTGKLWFQVIFQQHLVNYLYTLHGLTQMLW</sequence>
<dbReference type="EMBL" id="GBRH01173596">
    <property type="protein sequence ID" value="JAE24300.1"/>
    <property type="molecule type" value="Transcribed_RNA"/>
</dbReference>
<reference evidence="1" key="2">
    <citation type="journal article" date="2015" name="Data Brief">
        <title>Shoot transcriptome of the giant reed, Arundo donax.</title>
        <authorList>
            <person name="Barrero R.A."/>
            <person name="Guerrero F.D."/>
            <person name="Moolhuijzen P."/>
            <person name="Goolsby J.A."/>
            <person name="Tidwell J."/>
            <person name="Bellgard S.E."/>
            <person name="Bellgard M.I."/>
        </authorList>
    </citation>
    <scope>NUCLEOTIDE SEQUENCE</scope>
    <source>
        <tissue evidence="1">Shoot tissue taken approximately 20 cm above the soil surface</tissue>
    </source>
</reference>
<evidence type="ECO:0000313" key="1">
    <source>
        <dbReference type="EMBL" id="JAE24300.1"/>
    </source>
</evidence>
<organism evidence="1">
    <name type="scientific">Arundo donax</name>
    <name type="common">Giant reed</name>
    <name type="synonym">Donax arundinaceus</name>
    <dbReference type="NCBI Taxonomy" id="35708"/>
    <lineage>
        <taxon>Eukaryota</taxon>
        <taxon>Viridiplantae</taxon>
        <taxon>Streptophyta</taxon>
        <taxon>Embryophyta</taxon>
        <taxon>Tracheophyta</taxon>
        <taxon>Spermatophyta</taxon>
        <taxon>Magnoliopsida</taxon>
        <taxon>Liliopsida</taxon>
        <taxon>Poales</taxon>
        <taxon>Poaceae</taxon>
        <taxon>PACMAD clade</taxon>
        <taxon>Arundinoideae</taxon>
        <taxon>Arundineae</taxon>
        <taxon>Arundo</taxon>
    </lineage>
</organism>